<evidence type="ECO:0000256" key="2">
    <source>
        <dbReference type="ARBA" id="ARBA00008193"/>
    </source>
</evidence>
<feature type="transmembrane region" description="Helical" evidence="7">
    <location>
        <begin position="31"/>
        <end position="52"/>
    </location>
</feature>
<feature type="transmembrane region" description="Helical" evidence="7">
    <location>
        <begin position="174"/>
        <end position="194"/>
    </location>
</feature>
<feature type="transmembrane region" description="Helical" evidence="7">
    <location>
        <begin position="150"/>
        <end position="168"/>
    </location>
</feature>
<comment type="similarity">
    <text evidence="2">Belongs to the UPF0126 family.</text>
</comment>
<sequence length="223" mass="24016">MNFISVMEIIGTVAFAVSGALVAIDKKLDYYGILFLAIITAVGGGIVRDVIISLPLPLALENPLYVIISIVSAICVILFYKWVNKLQSLINIFDAVGLAAFTAIGARAALNNDMYTPFVVITLALLTGTGGGILRDVFVKEIPFVFRKEVYAVASIAGSAAFLAAHLYCGLEATMYICFGVTLAIRLVSIKFNWHLDTVNTAAEAGSEKAMEGKENVREKNEE</sequence>
<keyword evidence="6 7" id="KW-0472">Membrane</keyword>
<keyword evidence="4 7" id="KW-0812">Transmembrane</keyword>
<keyword evidence="3" id="KW-1003">Cell membrane</keyword>
<comment type="caution">
    <text evidence="9">The sequence shown here is derived from an EMBL/GenBank/DDBJ whole genome shotgun (WGS) entry which is preliminary data.</text>
</comment>
<evidence type="ECO:0000259" key="8">
    <source>
        <dbReference type="Pfam" id="PF03458"/>
    </source>
</evidence>
<evidence type="ECO:0000256" key="5">
    <source>
        <dbReference type="ARBA" id="ARBA00022989"/>
    </source>
</evidence>
<feature type="transmembrane region" description="Helical" evidence="7">
    <location>
        <begin position="115"/>
        <end position="138"/>
    </location>
</feature>
<protein>
    <submittedName>
        <fullName evidence="9">Trimeric intracellular cation channel family protein</fullName>
    </submittedName>
</protein>
<accession>A0A9D1KUF1</accession>
<dbReference type="AlphaFoldDB" id="A0A9D1KUF1"/>
<name>A0A9D1KUF1_9FIRM</name>
<feature type="domain" description="Glycine transporter" evidence="8">
    <location>
        <begin position="92"/>
        <end position="165"/>
    </location>
</feature>
<feature type="transmembrane region" description="Helical" evidence="7">
    <location>
        <begin position="64"/>
        <end position="83"/>
    </location>
</feature>
<evidence type="ECO:0000313" key="10">
    <source>
        <dbReference type="Proteomes" id="UP000824159"/>
    </source>
</evidence>
<dbReference type="PANTHER" id="PTHR30506:SF3">
    <property type="entry name" value="UPF0126 INNER MEMBRANE PROTEIN YADS-RELATED"/>
    <property type="match status" value="1"/>
</dbReference>
<dbReference type="Proteomes" id="UP000824159">
    <property type="component" value="Unassembled WGS sequence"/>
</dbReference>
<keyword evidence="5 7" id="KW-1133">Transmembrane helix</keyword>
<evidence type="ECO:0000256" key="4">
    <source>
        <dbReference type="ARBA" id="ARBA00022692"/>
    </source>
</evidence>
<dbReference type="EMBL" id="DVLX01000022">
    <property type="protein sequence ID" value="HIT98957.1"/>
    <property type="molecule type" value="Genomic_DNA"/>
</dbReference>
<dbReference type="GO" id="GO:0005886">
    <property type="term" value="C:plasma membrane"/>
    <property type="evidence" value="ECO:0007669"/>
    <property type="project" value="UniProtKB-SubCell"/>
</dbReference>
<dbReference type="PANTHER" id="PTHR30506">
    <property type="entry name" value="INNER MEMBRANE PROTEIN"/>
    <property type="match status" value="1"/>
</dbReference>
<evidence type="ECO:0000256" key="6">
    <source>
        <dbReference type="ARBA" id="ARBA00023136"/>
    </source>
</evidence>
<feature type="domain" description="Glycine transporter" evidence="8">
    <location>
        <begin position="6"/>
        <end position="80"/>
    </location>
</feature>
<feature type="transmembrane region" description="Helical" evidence="7">
    <location>
        <begin position="6"/>
        <end position="24"/>
    </location>
</feature>
<reference evidence="9" key="2">
    <citation type="journal article" date="2021" name="PeerJ">
        <title>Extensive microbial diversity within the chicken gut microbiome revealed by metagenomics and culture.</title>
        <authorList>
            <person name="Gilroy R."/>
            <person name="Ravi A."/>
            <person name="Getino M."/>
            <person name="Pursley I."/>
            <person name="Horton D.L."/>
            <person name="Alikhan N.F."/>
            <person name="Baker D."/>
            <person name="Gharbi K."/>
            <person name="Hall N."/>
            <person name="Watson M."/>
            <person name="Adriaenssens E.M."/>
            <person name="Foster-Nyarko E."/>
            <person name="Jarju S."/>
            <person name="Secka A."/>
            <person name="Antonio M."/>
            <person name="Oren A."/>
            <person name="Chaudhuri R.R."/>
            <person name="La Ragione R."/>
            <person name="Hildebrand F."/>
            <person name="Pallen M.J."/>
        </authorList>
    </citation>
    <scope>NUCLEOTIDE SEQUENCE</scope>
    <source>
        <strain evidence="9">CHK176-22527</strain>
    </source>
</reference>
<organism evidence="9 10">
    <name type="scientific">Candidatus Allocopromorpha excrementavium</name>
    <dbReference type="NCBI Taxonomy" id="2840741"/>
    <lineage>
        <taxon>Bacteria</taxon>
        <taxon>Bacillati</taxon>
        <taxon>Bacillota</taxon>
        <taxon>Clostridia</taxon>
        <taxon>Eubacteriales</taxon>
        <taxon>Eubacteriaceae</taxon>
        <taxon>Eubacteriaceae incertae sedis</taxon>
        <taxon>Candidatus Allocopromorpha</taxon>
    </lineage>
</organism>
<comment type="subcellular location">
    <subcellularLocation>
        <location evidence="1">Cell membrane</location>
        <topology evidence="1">Multi-pass membrane protein</topology>
    </subcellularLocation>
</comment>
<evidence type="ECO:0000256" key="7">
    <source>
        <dbReference type="SAM" id="Phobius"/>
    </source>
</evidence>
<feature type="transmembrane region" description="Helical" evidence="7">
    <location>
        <begin position="90"/>
        <end position="109"/>
    </location>
</feature>
<reference evidence="9" key="1">
    <citation type="submission" date="2020-10" db="EMBL/GenBank/DDBJ databases">
        <authorList>
            <person name="Gilroy R."/>
        </authorList>
    </citation>
    <scope>NUCLEOTIDE SEQUENCE</scope>
    <source>
        <strain evidence="9">CHK176-22527</strain>
    </source>
</reference>
<proteinExistence type="inferred from homology"/>
<evidence type="ECO:0000256" key="3">
    <source>
        <dbReference type="ARBA" id="ARBA00022475"/>
    </source>
</evidence>
<evidence type="ECO:0000256" key="1">
    <source>
        <dbReference type="ARBA" id="ARBA00004651"/>
    </source>
</evidence>
<evidence type="ECO:0000313" key="9">
    <source>
        <dbReference type="EMBL" id="HIT98957.1"/>
    </source>
</evidence>
<dbReference type="InterPro" id="IPR005115">
    <property type="entry name" value="Gly_transporter"/>
</dbReference>
<gene>
    <name evidence="9" type="ORF">IAD12_01705</name>
</gene>
<dbReference type="Pfam" id="PF03458">
    <property type="entry name" value="Gly_transporter"/>
    <property type="match status" value="2"/>
</dbReference>